<dbReference type="InterPro" id="IPR036676">
    <property type="entry name" value="PurM-like_C_sf"/>
</dbReference>
<feature type="binding site" evidence="1">
    <location>
        <position position="42"/>
    </location>
    <ligand>
        <name>Mg(2+)</name>
        <dbReference type="ChEBI" id="CHEBI:18420"/>
        <label>4</label>
    </ligand>
</feature>
<dbReference type="Gene3D" id="3.30.1330.10">
    <property type="entry name" value="PurM-like, N-terminal domain"/>
    <property type="match status" value="1"/>
</dbReference>
<feature type="binding site" evidence="1">
    <location>
        <position position="318"/>
    </location>
    <ligand>
        <name>substrate</name>
    </ligand>
</feature>
<dbReference type="SUPFAM" id="SSF56042">
    <property type="entry name" value="PurM C-terminal domain-like"/>
    <property type="match status" value="1"/>
</dbReference>
<proteinExistence type="inferred from homology"/>
<feature type="binding site" evidence="1">
    <location>
        <position position="145"/>
    </location>
    <ligand>
        <name>ATP</name>
        <dbReference type="ChEBI" id="CHEBI:30616"/>
    </ligand>
</feature>
<feature type="binding site" evidence="1">
    <location>
        <position position="51"/>
    </location>
    <ligand>
        <name>substrate</name>
    </ligand>
</feature>
<feature type="binding site" evidence="1">
    <location>
        <position position="218"/>
    </location>
    <ligand>
        <name>Mg(2+)</name>
        <dbReference type="ChEBI" id="CHEBI:18420"/>
        <label>5</label>
    </ligand>
</feature>
<dbReference type="GO" id="GO:0009030">
    <property type="term" value="F:thiamine-phosphate kinase activity"/>
    <property type="evidence" value="ECO:0007669"/>
    <property type="project" value="UniProtKB-EC"/>
</dbReference>
<feature type="binding site" evidence="1">
    <location>
        <position position="73"/>
    </location>
    <ligand>
        <name>Mg(2+)</name>
        <dbReference type="ChEBI" id="CHEBI:18420"/>
        <label>2</label>
    </ligand>
</feature>
<sequence length="321" mass="34363">MQISELGERELLKRLQQFGPPGIIGDDGAVLAVPPSQSLVVTTDTLVNGVHFSPQTTSAEDVGWRAVAANLSDLAAMGASPLGITVALALPPETELAWLDGLYQGIAACLNPFATPLVGGDLCRASEISLSITAFGCVTSGIYRRQARVGDAIVVSGVHGASRAGLELLLNDQQWHDLDPQIRENFISAHQRPRPRLDLLEPLQRLKIERIAGMDSSDGLGDAVIQLAHESGVKAKLWGDRLPSPPGLSAMVPPELAQDWVLWGGEDFELVLCLAPEDAQRLLEEVSGLSIIGEMVAGVGVELQLRDRIEILAIQSGFRHF</sequence>
<keyword evidence="1" id="KW-0460">Magnesium</keyword>
<dbReference type="PANTHER" id="PTHR30270">
    <property type="entry name" value="THIAMINE-MONOPHOSPHATE KINASE"/>
    <property type="match status" value="1"/>
</dbReference>
<feature type="binding site" evidence="1">
    <location>
        <position position="215"/>
    </location>
    <ligand>
        <name>Mg(2+)</name>
        <dbReference type="ChEBI" id="CHEBI:18420"/>
        <label>3</label>
    </ligand>
</feature>
<dbReference type="SUPFAM" id="SSF55326">
    <property type="entry name" value="PurM N-terminal domain-like"/>
    <property type="match status" value="1"/>
</dbReference>
<keyword evidence="4" id="KW-1185">Reference proteome</keyword>
<evidence type="ECO:0000256" key="1">
    <source>
        <dbReference type="HAMAP-Rule" id="MF_02128"/>
    </source>
</evidence>
<comment type="miscellaneous">
    <text evidence="1">Reaction mechanism of ThiL seems to utilize a direct, inline transfer of the gamma-phosphate of ATP to TMP rather than a phosphorylated enzyme intermediate.</text>
</comment>
<keyword evidence="1 3" id="KW-0418">Kinase</keyword>
<keyword evidence="1" id="KW-0067">ATP-binding</keyword>
<dbReference type="InterPro" id="IPR016188">
    <property type="entry name" value="PurM-like_N"/>
</dbReference>
<dbReference type="CDD" id="cd02194">
    <property type="entry name" value="ThiL"/>
    <property type="match status" value="1"/>
</dbReference>
<dbReference type="RefSeq" id="WP_252661648.1">
    <property type="nucleotide sequence ID" value="NZ_CP098611.1"/>
</dbReference>
<comment type="similarity">
    <text evidence="1">Belongs to the thiamine-monophosphate kinase family.</text>
</comment>
<dbReference type="EMBL" id="CP098611">
    <property type="protein sequence ID" value="USR90040.1"/>
    <property type="molecule type" value="Genomic_DNA"/>
</dbReference>
<accession>A0ABY5AMJ8</accession>
<keyword evidence="1" id="KW-0479">Metal-binding</keyword>
<dbReference type="Pfam" id="PF00586">
    <property type="entry name" value="AIRS"/>
    <property type="match status" value="1"/>
</dbReference>
<feature type="binding site" evidence="1">
    <location>
        <position position="73"/>
    </location>
    <ligand>
        <name>Mg(2+)</name>
        <dbReference type="ChEBI" id="CHEBI:18420"/>
        <label>3</label>
    </ligand>
</feature>
<comment type="pathway">
    <text evidence="1">Cofactor biosynthesis; thiamine diphosphate biosynthesis; thiamine diphosphate from thiamine phosphate: step 1/1.</text>
</comment>
<evidence type="ECO:0000313" key="4">
    <source>
        <dbReference type="Proteomes" id="UP001056708"/>
    </source>
</evidence>
<feature type="domain" description="PurM-like N-terminal" evidence="2">
    <location>
        <begin position="25"/>
        <end position="138"/>
    </location>
</feature>
<feature type="binding site" evidence="1">
    <location>
        <position position="217"/>
    </location>
    <ligand>
        <name>ATP</name>
        <dbReference type="ChEBI" id="CHEBI:30616"/>
    </ligand>
</feature>
<dbReference type="NCBIfam" id="TIGR01379">
    <property type="entry name" value="thiL"/>
    <property type="match status" value="1"/>
</dbReference>
<comment type="catalytic activity">
    <reaction evidence="1">
        <text>thiamine phosphate + ATP = thiamine diphosphate + ADP</text>
        <dbReference type="Rhea" id="RHEA:15913"/>
        <dbReference type="ChEBI" id="CHEBI:30616"/>
        <dbReference type="ChEBI" id="CHEBI:37575"/>
        <dbReference type="ChEBI" id="CHEBI:58937"/>
        <dbReference type="ChEBI" id="CHEBI:456216"/>
        <dbReference type="EC" id="2.7.4.16"/>
    </reaction>
</comment>
<dbReference type="InterPro" id="IPR036921">
    <property type="entry name" value="PurM-like_N_sf"/>
</dbReference>
<keyword evidence="1 3" id="KW-0808">Transferase</keyword>
<reference evidence="3" key="1">
    <citation type="submission" date="2022-06" db="EMBL/GenBank/DDBJ databases">
        <title>Genome sequence of Phormidium yuhuli AB48 isolated from an industrial photobioreactor environment.</title>
        <authorList>
            <person name="Qiu Y."/>
            <person name="Noonan A.J.C."/>
            <person name="Dofher K."/>
            <person name="Koch M."/>
            <person name="Kieft B."/>
            <person name="Lin X."/>
            <person name="Ziels R.M."/>
            <person name="Hallam S.J."/>
        </authorList>
    </citation>
    <scope>NUCLEOTIDE SEQUENCE</scope>
    <source>
        <strain evidence="3">AB48</strain>
    </source>
</reference>
<organism evidence="3 4">
    <name type="scientific">Phormidium yuhuli AB48</name>
    <dbReference type="NCBI Taxonomy" id="2940671"/>
    <lineage>
        <taxon>Bacteria</taxon>
        <taxon>Bacillati</taxon>
        <taxon>Cyanobacteriota</taxon>
        <taxon>Cyanophyceae</taxon>
        <taxon>Oscillatoriophycideae</taxon>
        <taxon>Oscillatoriales</taxon>
        <taxon>Oscillatoriaceae</taxon>
        <taxon>Phormidium</taxon>
        <taxon>Phormidium yuhuli</taxon>
    </lineage>
</organism>
<feature type="binding site" evidence="1">
    <location>
        <position position="44"/>
    </location>
    <ligand>
        <name>Mg(2+)</name>
        <dbReference type="ChEBI" id="CHEBI:18420"/>
        <label>2</label>
    </ligand>
</feature>
<feature type="binding site" evidence="1">
    <location>
        <position position="103"/>
    </location>
    <ligand>
        <name>ATP</name>
        <dbReference type="ChEBI" id="CHEBI:30616"/>
    </ligand>
</feature>
<dbReference type="InterPro" id="IPR006283">
    <property type="entry name" value="ThiL-like"/>
</dbReference>
<dbReference type="Proteomes" id="UP001056708">
    <property type="component" value="Chromosome"/>
</dbReference>
<feature type="binding site" evidence="1">
    <location>
        <position position="43"/>
    </location>
    <ligand>
        <name>Mg(2+)</name>
        <dbReference type="ChEBI" id="CHEBI:18420"/>
        <label>1</label>
    </ligand>
</feature>
<dbReference type="EC" id="2.7.4.16" evidence="1"/>
<feature type="binding site" evidence="1">
    <location>
        <position position="73"/>
    </location>
    <ligand>
        <name>Mg(2+)</name>
        <dbReference type="ChEBI" id="CHEBI:18420"/>
        <label>4</label>
    </ligand>
</feature>
<name>A0ABY5AMJ8_9CYAN</name>
<keyword evidence="1" id="KW-0784">Thiamine biosynthesis</keyword>
<dbReference type="PIRSF" id="PIRSF005303">
    <property type="entry name" value="Thiam_monoph_kin"/>
    <property type="match status" value="1"/>
</dbReference>
<feature type="binding site" evidence="1">
    <location>
        <position position="27"/>
    </location>
    <ligand>
        <name>Mg(2+)</name>
        <dbReference type="ChEBI" id="CHEBI:18420"/>
        <label>4</label>
    </ligand>
</feature>
<dbReference type="PANTHER" id="PTHR30270:SF0">
    <property type="entry name" value="THIAMINE-MONOPHOSPHATE KINASE"/>
    <property type="match status" value="1"/>
</dbReference>
<dbReference type="Gene3D" id="3.90.650.10">
    <property type="entry name" value="PurM-like C-terminal domain"/>
    <property type="match status" value="1"/>
</dbReference>
<evidence type="ECO:0000313" key="3">
    <source>
        <dbReference type="EMBL" id="USR90040.1"/>
    </source>
</evidence>
<feature type="binding site" evidence="1">
    <location>
        <position position="44"/>
    </location>
    <ligand>
        <name>Mg(2+)</name>
        <dbReference type="ChEBI" id="CHEBI:18420"/>
        <label>1</label>
    </ligand>
</feature>
<feature type="binding site" evidence="1">
    <location>
        <position position="266"/>
    </location>
    <ligand>
        <name>substrate</name>
    </ligand>
</feature>
<evidence type="ECO:0000259" key="2">
    <source>
        <dbReference type="Pfam" id="PF00586"/>
    </source>
</evidence>
<feature type="binding site" evidence="1">
    <location>
        <begin position="120"/>
        <end position="121"/>
    </location>
    <ligand>
        <name>ATP</name>
        <dbReference type="ChEBI" id="CHEBI:30616"/>
    </ligand>
</feature>
<dbReference type="HAMAP" id="MF_02128">
    <property type="entry name" value="TMP_kinase"/>
    <property type="match status" value="1"/>
</dbReference>
<keyword evidence="1" id="KW-0547">Nucleotide-binding</keyword>
<feature type="binding site" evidence="1">
    <location>
        <position position="27"/>
    </location>
    <ligand>
        <name>Mg(2+)</name>
        <dbReference type="ChEBI" id="CHEBI:18420"/>
        <label>3</label>
    </ligand>
</feature>
<comment type="function">
    <text evidence="1">Catalyzes the ATP-dependent phosphorylation of thiamine-monophosphate (TMP) to form thiamine-pyrophosphate (TPP), the active form of vitamin B1.</text>
</comment>
<protein>
    <recommendedName>
        <fullName evidence="1">Thiamine-monophosphate kinase</fullName>
        <shortName evidence="1">TMP kinase</shortName>
        <shortName evidence="1">Thiamine-phosphate kinase</shortName>
        <ecNumber evidence="1">2.7.4.16</ecNumber>
    </recommendedName>
</protein>
<gene>
    <name evidence="1 3" type="primary">thiL</name>
    <name evidence="3" type="ORF">NEA10_14430</name>
</gene>
<feature type="binding site" evidence="1">
    <location>
        <position position="121"/>
    </location>
    <ligand>
        <name>Mg(2+)</name>
        <dbReference type="ChEBI" id="CHEBI:18420"/>
        <label>1</label>
    </ligand>
</feature>